<protein>
    <submittedName>
        <fullName evidence="3">Uncharacterized protein LOC127750450</fullName>
    </submittedName>
</protein>
<evidence type="ECO:0000313" key="2">
    <source>
        <dbReference type="Proteomes" id="UP000504606"/>
    </source>
</evidence>
<feature type="compositionally biased region" description="Basic residues" evidence="1">
    <location>
        <begin position="109"/>
        <end position="119"/>
    </location>
</feature>
<proteinExistence type="predicted"/>
<dbReference type="RefSeq" id="XP_052128112.1">
    <property type="nucleotide sequence ID" value="XM_052272152.1"/>
</dbReference>
<sequence length="119" mass="14098">MRSEYCCLPLLHPTKGQKIGNSLNPRQMVTFLIKKLLPEPFRKNVQKTNIPPDFFEAFRTFLNVRLPLEHKEDDASIRLYIYDACRLKKRNRRKEAEAREEKIKNGIPIKKRKGRESTT</sequence>
<evidence type="ECO:0000313" key="3">
    <source>
        <dbReference type="RefSeq" id="XP_052128112.1"/>
    </source>
</evidence>
<dbReference type="KEGG" id="foc:127750450"/>
<evidence type="ECO:0000256" key="1">
    <source>
        <dbReference type="SAM" id="MobiDB-lite"/>
    </source>
</evidence>
<keyword evidence="2" id="KW-1185">Reference proteome</keyword>
<dbReference type="Proteomes" id="UP000504606">
    <property type="component" value="Unplaced"/>
</dbReference>
<feature type="compositionally biased region" description="Basic and acidic residues" evidence="1">
    <location>
        <begin position="94"/>
        <end position="104"/>
    </location>
</feature>
<accession>A0A9C6XR47</accession>
<feature type="region of interest" description="Disordered" evidence="1">
    <location>
        <begin position="93"/>
        <end position="119"/>
    </location>
</feature>
<name>A0A9C6XR47_FRAOC</name>
<dbReference type="AlphaFoldDB" id="A0A9C6XR47"/>
<reference evidence="3" key="1">
    <citation type="submission" date="2025-08" db="UniProtKB">
        <authorList>
            <consortium name="RefSeq"/>
        </authorList>
    </citation>
    <scope>IDENTIFICATION</scope>
    <source>
        <tissue evidence="3">Whole organism</tissue>
    </source>
</reference>
<dbReference type="GeneID" id="127750450"/>
<organism evidence="2 3">
    <name type="scientific">Frankliniella occidentalis</name>
    <name type="common">Western flower thrips</name>
    <name type="synonym">Euthrips occidentalis</name>
    <dbReference type="NCBI Taxonomy" id="133901"/>
    <lineage>
        <taxon>Eukaryota</taxon>
        <taxon>Metazoa</taxon>
        <taxon>Ecdysozoa</taxon>
        <taxon>Arthropoda</taxon>
        <taxon>Hexapoda</taxon>
        <taxon>Insecta</taxon>
        <taxon>Pterygota</taxon>
        <taxon>Neoptera</taxon>
        <taxon>Paraneoptera</taxon>
        <taxon>Thysanoptera</taxon>
        <taxon>Terebrantia</taxon>
        <taxon>Thripoidea</taxon>
        <taxon>Thripidae</taxon>
        <taxon>Frankliniella</taxon>
    </lineage>
</organism>
<gene>
    <name evidence="3" type="primary">LOC127750450</name>
</gene>